<dbReference type="PROSITE" id="PS50949">
    <property type="entry name" value="HTH_GNTR"/>
    <property type="match status" value="1"/>
</dbReference>
<feature type="domain" description="HTH gntR-type" evidence="5">
    <location>
        <begin position="19"/>
        <end position="87"/>
    </location>
</feature>
<dbReference type="GO" id="GO:0003700">
    <property type="term" value="F:DNA-binding transcription factor activity"/>
    <property type="evidence" value="ECO:0007669"/>
    <property type="project" value="InterPro"/>
</dbReference>
<dbReference type="Gene3D" id="3.40.50.2300">
    <property type="match status" value="2"/>
</dbReference>
<evidence type="ECO:0000256" key="4">
    <source>
        <dbReference type="SAM" id="MobiDB-lite"/>
    </source>
</evidence>
<dbReference type="InterPro" id="IPR046335">
    <property type="entry name" value="LacI/GalR-like_sensor"/>
</dbReference>
<dbReference type="InterPro" id="IPR036390">
    <property type="entry name" value="WH_DNA-bd_sf"/>
</dbReference>
<dbReference type="SUPFAM" id="SSF53822">
    <property type="entry name" value="Periplasmic binding protein-like I"/>
    <property type="match status" value="1"/>
</dbReference>
<evidence type="ECO:0000256" key="3">
    <source>
        <dbReference type="ARBA" id="ARBA00023163"/>
    </source>
</evidence>
<dbReference type="SMART" id="SM00345">
    <property type="entry name" value="HTH_GNTR"/>
    <property type="match status" value="1"/>
</dbReference>
<proteinExistence type="predicted"/>
<evidence type="ECO:0000313" key="6">
    <source>
        <dbReference type="EMBL" id="XBH20448.1"/>
    </source>
</evidence>
<dbReference type="InterPro" id="IPR036388">
    <property type="entry name" value="WH-like_DNA-bd_sf"/>
</dbReference>
<organism evidence="6">
    <name type="scientific">Jonesiaceae bacterium BS-20</name>
    <dbReference type="NCBI Taxonomy" id="3120821"/>
    <lineage>
        <taxon>Bacteria</taxon>
        <taxon>Bacillati</taxon>
        <taxon>Actinomycetota</taxon>
        <taxon>Actinomycetes</taxon>
        <taxon>Micrococcales</taxon>
        <taxon>Jonesiaceae</taxon>
    </lineage>
</organism>
<evidence type="ECO:0000259" key="5">
    <source>
        <dbReference type="PROSITE" id="PS50949"/>
    </source>
</evidence>
<dbReference type="Pfam" id="PF00392">
    <property type="entry name" value="GntR"/>
    <property type="match status" value="1"/>
</dbReference>
<dbReference type="InterPro" id="IPR000524">
    <property type="entry name" value="Tscrpt_reg_HTH_GntR"/>
</dbReference>
<evidence type="ECO:0000256" key="2">
    <source>
        <dbReference type="ARBA" id="ARBA00023125"/>
    </source>
</evidence>
<gene>
    <name evidence="6" type="ORF">V5R04_09325</name>
</gene>
<feature type="compositionally biased region" description="Polar residues" evidence="4">
    <location>
        <begin position="89"/>
        <end position="99"/>
    </location>
</feature>
<keyword evidence="3" id="KW-0804">Transcription</keyword>
<reference evidence="6" key="1">
    <citation type="submission" date="2024-02" db="EMBL/GenBank/DDBJ databases">
        <title>Tomenella chthoni gen. nov. sp. nov., a member of the family Jonesiaceae isolated from bat guano.</title>
        <authorList>
            <person name="Miller S.L."/>
            <person name="King J."/>
            <person name="Sankaranarayanan K."/>
            <person name="Lawson P.A."/>
        </authorList>
    </citation>
    <scope>NUCLEOTIDE SEQUENCE</scope>
    <source>
        <strain evidence="6">BS-20</strain>
    </source>
</reference>
<dbReference type="Gene3D" id="1.10.10.10">
    <property type="entry name" value="Winged helix-like DNA-binding domain superfamily/Winged helix DNA-binding domain"/>
    <property type="match status" value="1"/>
</dbReference>
<keyword evidence="1" id="KW-0805">Transcription regulation</keyword>
<keyword evidence="2" id="KW-0238">DNA-binding</keyword>
<dbReference type="InterPro" id="IPR028082">
    <property type="entry name" value="Peripla_BP_I"/>
</dbReference>
<dbReference type="EMBL" id="CP146203">
    <property type="protein sequence ID" value="XBH20448.1"/>
    <property type="molecule type" value="Genomic_DNA"/>
</dbReference>
<dbReference type="PANTHER" id="PTHR30146:SF109">
    <property type="entry name" value="HTH-TYPE TRANSCRIPTIONAL REGULATOR GALS"/>
    <property type="match status" value="1"/>
</dbReference>
<dbReference type="SUPFAM" id="SSF46785">
    <property type="entry name" value="Winged helix' DNA-binding domain"/>
    <property type="match status" value="1"/>
</dbReference>
<evidence type="ECO:0000256" key="1">
    <source>
        <dbReference type="ARBA" id="ARBA00023015"/>
    </source>
</evidence>
<protein>
    <submittedName>
        <fullName evidence="6">GntR family transcriptional regulator</fullName>
    </submittedName>
</protein>
<name>A0AAU7DT79_9MICO</name>
<dbReference type="GO" id="GO:0000976">
    <property type="term" value="F:transcription cis-regulatory region binding"/>
    <property type="evidence" value="ECO:0007669"/>
    <property type="project" value="TreeGrafter"/>
</dbReference>
<dbReference type="CDD" id="cd07377">
    <property type="entry name" value="WHTH_GntR"/>
    <property type="match status" value="1"/>
</dbReference>
<dbReference type="Pfam" id="PF13377">
    <property type="entry name" value="Peripla_BP_3"/>
    <property type="match status" value="1"/>
</dbReference>
<dbReference type="PRINTS" id="PR00035">
    <property type="entry name" value="HTHGNTR"/>
</dbReference>
<accession>A0AAU7DT79</accession>
<dbReference type="PANTHER" id="PTHR30146">
    <property type="entry name" value="LACI-RELATED TRANSCRIPTIONAL REPRESSOR"/>
    <property type="match status" value="1"/>
</dbReference>
<feature type="region of interest" description="Disordered" evidence="4">
    <location>
        <begin position="89"/>
        <end position="108"/>
    </location>
</feature>
<dbReference type="CDD" id="cd06267">
    <property type="entry name" value="PBP1_LacI_sugar_binding-like"/>
    <property type="match status" value="1"/>
</dbReference>
<dbReference type="AlphaFoldDB" id="A0AAU7DT79"/>
<sequence>MGSLGNALPSIEIDRTSTIPIYLQVAAAFEEAILSGVLTPGSRLESENSLVSRLGLSRPTVRQGIQDLAEKGLVTRTQGVGTHVVNKVPLTSSRTTSESAAGAKGSRPSGTEIFGFAVPDLANPFFAEIAQVVERRSRELSYFLLTADTDEDPSKELETIGRMKDHVDGLIIAAPRASDEELSQVLLGLPNVVLINRRIDGIASVAVDVGVGMRQSIAHLAAMGHSSIGYVGGPEQSRAGRAIASSLHDAAKEFDSEVREIAHVQANHTGGFAAADLVIASGVTAVVAHNDLIAFGLISRLVQRGLRVPEDISVVGCDNIPFSQMLTPTLTSVAMDRQRLGKAAVDILARKLEGEDTSKVQLTIPSQLIVRNSTSVFLR</sequence>